<sequence>DFTKDPRGFSYNVLEHGTPAPSPLQRGQSVSCDYTLTLDSFDGTKVDSSKGILGKPLSFPVGVGQVIKGWDLAIRDMAPGERRLIVIPPELGYGDKKMGGKIPASSTLFFDVTLVSV</sequence>
<accession>A0A9W6ZK72</accession>
<dbReference type="PROSITE" id="PS50059">
    <property type="entry name" value="FKBP_PPIASE"/>
    <property type="match status" value="1"/>
</dbReference>
<evidence type="ECO:0000256" key="5">
    <source>
        <dbReference type="PROSITE-ProRule" id="PRU00277"/>
    </source>
</evidence>
<evidence type="ECO:0000256" key="4">
    <source>
        <dbReference type="ARBA" id="ARBA00023235"/>
    </source>
</evidence>
<keyword evidence="4 5" id="KW-0413">Isomerase</keyword>
<evidence type="ECO:0000256" key="1">
    <source>
        <dbReference type="ARBA" id="ARBA00000971"/>
    </source>
</evidence>
<dbReference type="EMBL" id="BLQM01000029">
    <property type="protein sequence ID" value="GMH52807.1"/>
    <property type="molecule type" value="Genomic_DNA"/>
</dbReference>
<evidence type="ECO:0000259" key="7">
    <source>
        <dbReference type="PROSITE" id="PS50059"/>
    </source>
</evidence>
<gene>
    <name evidence="8" type="ORF">TL16_g01312</name>
</gene>
<dbReference type="PANTHER" id="PTHR43811:SF19">
    <property type="entry name" value="39 KDA FK506-BINDING NUCLEAR PROTEIN"/>
    <property type="match status" value="1"/>
</dbReference>
<dbReference type="Proteomes" id="UP001162640">
    <property type="component" value="Unassembled WGS sequence"/>
</dbReference>
<comment type="caution">
    <text evidence="8">The sequence shown here is derived from an EMBL/GenBank/DDBJ whole genome shotgun (WGS) entry which is preliminary data.</text>
</comment>
<keyword evidence="3 5" id="KW-0697">Rotamase</keyword>
<dbReference type="SUPFAM" id="SSF54534">
    <property type="entry name" value="FKBP-like"/>
    <property type="match status" value="1"/>
</dbReference>
<dbReference type="AlphaFoldDB" id="A0A9W6ZK72"/>
<dbReference type="EC" id="5.2.1.8" evidence="2 5"/>
<dbReference type="Gene3D" id="3.10.50.40">
    <property type="match status" value="1"/>
</dbReference>
<dbReference type="GO" id="GO:0003755">
    <property type="term" value="F:peptidyl-prolyl cis-trans isomerase activity"/>
    <property type="evidence" value="ECO:0007669"/>
    <property type="project" value="UniProtKB-KW"/>
</dbReference>
<feature type="domain" description="PPIase FKBP-type" evidence="7">
    <location>
        <begin position="27"/>
        <end position="117"/>
    </location>
</feature>
<evidence type="ECO:0000256" key="3">
    <source>
        <dbReference type="ARBA" id="ARBA00023110"/>
    </source>
</evidence>
<dbReference type="InterPro" id="IPR001179">
    <property type="entry name" value="PPIase_FKBP_dom"/>
</dbReference>
<comment type="catalytic activity">
    <reaction evidence="1 5">
        <text>[protein]-peptidylproline (omega=180) = [protein]-peptidylproline (omega=0)</text>
        <dbReference type="Rhea" id="RHEA:16237"/>
        <dbReference type="Rhea" id="RHEA-COMP:10747"/>
        <dbReference type="Rhea" id="RHEA-COMP:10748"/>
        <dbReference type="ChEBI" id="CHEBI:83833"/>
        <dbReference type="ChEBI" id="CHEBI:83834"/>
        <dbReference type="EC" id="5.2.1.8"/>
    </reaction>
</comment>
<evidence type="ECO:0000256" key="2">
    <source>
        <dbReference type="ARBA" id="ARBA00013194"/>
    </source>
</evidence>
<evidence type="ECO:0000313" key="8">
    <source>
        <dbReference type="EMBL" id="GMH52807.1"/>
    </source>
</evidence>
<proteinExistence type="predicted"/>
<feature type="non-terminal residue" evidence="8">
    <location>
        <position position="1"/>
    </location>
</feature>
<name>A0A9W6ZK72_9STRA</name>
<reference evidence="9" key="1">
    <citation type="journal article" date="2023" name="Commun. Biol.">
        <title>Genome analysis of Parmales, the sister group of diatoms, reveals the evolutionary specialization of diatoms from phago-mixotrophs to photoautotrophs.</title>
        <authorList>
            <person name="Ban H."/>
            <person name="Sato S."/>
            <person name="Yoshikawa S."/>
            <person name="Yamada K."/>
            <person name="Nakamura Y."/>
            <person name="Ichinomiya M."/>
            <person name="Sato N."/>
            <person name="Blanc-Mathieu R."/>
            <person name="Endo H."/>
            <person name="Kuwata A."/>
            <person name="Ogata H."/>
        </authorList>
    </citation>
    <scope>NUCLEOTIDE SEQUENCE [LARGE SCALE GENOMIC DNA]</scope>
</reference>
<evidence type="ECO:0000256" key="6">
    <source>
        <dbReference type="SAM" id="MobiDB-lite"/>
    </source>
</evidence>
<dbReference type="PANTHER" id="PTHR43811">
    <property type="entry name" value="FKBP-TYPE PEPTIDYL-PROLYL CIS-TRANS ISOMERASE FKPA"/>
    <property type="match status" value="1"/>
</dbReference>
<dbReference type="InterPro" id="IPR046357">
    <property type="entry name" value="PPIase_dom_sf"/>
</dbReference>
<dbReference type="Pfam" id="PF00254">
    <property type="entry name" value="FKBP_C"/>
    <property type="match status" value="1"/>
</dbReference>
<protein>
    <recommendedName>
        <fullName evidence="2 5">peptidylprolyl isomerase</fullName>
        <ecNumber evidence="2 5">5.2.1.8</ecNumber>
    </recommendedName>
</protein>
<organism evidence="8 9">
    <name type="scientific">Triparma laevis f. inornata</name>
    <dbReference type="NCBI Taxonomy" id="1714386"/>
    <lineage>
        <taxon>Eukaryota</taxon>
        <taxon>Sar</taxon>
        <taxon>Stramenopiles</taxon>
        <taxon>Ochrophyta</taxon>
        <taxon>Bolidophyceae</taxon>
        <taxon>Parmales</taxon>
        <taxon>Triparmaceae</taxon>
        <taxon>Triparma</taxon>
    </lineage>
</organism>
<evidence type="ECO:0000313" key="9">
    <source>
        <dbReference type="Proteomes" id="UP001162640"/>
    </source>
</evidence>
<feature type="non-terminal residue" evidence="8">
    <location>
        <position position="117"/>
    </location>
</feature>
<feature type="region of interest" description="Disordered" evidence="6">
    <location>
        <begin position="1"/>
        <end position="27"/>
    </location>
</feature>